<dbReference type="UniPathway" id="UPA00340">
    <property type="reaction ID" value="UER00458"/>
</dbReference>
<evidence type="ECO:0000256" key="8">
    <source>
        <dbReference type="ARBA" id="ARBA00022842"/>
    </source>
</evidence>
<evidence type="ECO:0000256" key="10">
    <source>
        <dbReference type="RuleBase" id="RU003835"/>
    </source>
</evidence>
<name>A0A6B1YRA5_PSEAI</name>
<dbReference type="PROSITE" id="PS01075">
    <property type="entry name" value="ACETATE_KINASE_1"/>
    <property type="match status" value="1"/>
</dbReference>
<dbReference type="PIRSF" id="PIRSF000722">
    <property type="entry name" value="Acetate_prop_kin"/>
    <property type="match status" value="1"/>
</dbReference>
<dbReference type="RefSeq" id="WP_023124049.1">
    <property type="nucleotide sequence ID" value="NZ_CAADNI010000139.1"/>
</dbReference>
<comment type="similarity">
    <text evidence="1 9 10">Belongs to the acetokinase family.</text>
</comment>
<dbReference type="HAMAP" id="MF_00020">
    <property type="entry name" value="Acetate_kinase"/>
    <property type="match status" value="1"/>
</dbReference>
<proteinExistence type="inferred from homology"/>
<keyword evidence="3 9" id="KW-0808">Transferase</keyword>
<dbReference type="GO" id="GO:0008776">
    <property type="term" value="F:acetate kinase activity"/>
    <property type="evidence" value="ECO:0007669"/>
    <property type="project" value="UniProtKB-UniRule"/>
</dbReference>
<feature type="site" description="Transition state stabilizer" evidence="9">
    <location>
        <position position="187"/>
    </location>
</feature>
<comment type="function">
    <text evidence="9">Catalyzes the formation of acetyl phosphate from acetate and ATP. Can also catalyze the reverse reaction.</text>
</comment>
<sequence>MSPAQDELIVTVNAGSSSIKTGLFAGRQGEEQPRLLARGKLDGIGVVPRLQIVMADGTVVRDVAFAPEHVADMKAAFQQVYSALKEGLHNRPPALLGHRVVHGGMDFSAPVRVDPAVLARLETLEPLAPLHQPHNLAAIKAALEHNAHLPQVACFDTAFHAGRSEMSQLFGLPYALYEQGVRRYGFHGLSFEYVSQRLIDRAPELASGKLVIAHLGNGSSLCAIEAGRSVEVTTSFSALDGLPMGSRCGALDPGVLLYLLDQGMQVRDLETLLYRQSGLLGISGVSSDMRKLRASDDPRATLAIDFYAYRIAQEVGRLATCLGGLDALVFTAGIGEKDAALRAQVLQHLAPLFGLRIDDAANQCNAERISSTASTRAVWVIPTDEESIIARHAWRVYQDQRL</sequence>
<evidence type="ECO:0000256" key="5">
    <source>
        <dbReference type="ARBA" id="ARBA00022741"/>
    </source>
</evidence>
<gene>
    <name evidence="9" type="primary">ackA</name>
    <name evidence="11" type="ORF">GUL26_36845</name>
</gene>
<organism evidence="11 12">
    <name type="scientific">Pseudomonas aeruginosa</name>
    <dbReference type="NCBI Taxonomy" id="287"/>
    <lineage>
        <taxon>Bacteria</taxon>
        <taxon>Pseudomonadati</taxon>
        <taxon>Pseudomonadota</taxon>
        <taxon>Gammaproteobacteria</taxon>
        <taxon>Pseudomonadales</taxon>
        <taxon>Pseudomonadaceae</taxon>
        <taxon>Pseudomonas</taxon>
    </lineage>
</organism>
<feature type="binding site" evidence="9">
    <location>
        <begin position="214"/>
        <end position="218"/>
    </location>
    <ligand>
        <name>ATP</name>
        <dbReference type="ChEBI" id="CHEBI:30616"/>
    </ligand>
</feature>
<evidence type="ECO:0000256" key="6">
    <source>
        <dbReference type="ARBA" id="ARBA00022777"/>
    </source>
</evidence>
<feature type="binding site" evidence="9">
    <location>
        <position position="385"/>
    </location>
    <ligand>
        <name>Mg(2+)</name>
        <dbReference type="ChEBI" id="CHEBI:18420"/>
    </ligand>
</feature>
<dbReference type="InterPro" id="IPR023865">
    <property type="entry name" value="Aliphatic_acid_kinase_CS"/>
</dbReference>
<dbReference type="GO" id="GO:0006085">
    <property type="term" value="P:acetyl-CoA biosynthetic process"/>
    <property type="evidence" value="ECO:0007669"/>
    <property type="project" value="UniProtKB-UniRule"/>
</dbReference>
<comment type="subcellular location">
    <subcellularLocation>
        <location evidence="9">Cytoplasm</location>
    </subcellularLocation>
</comment>
<dbReference type="Pfam" id="PF00871">
    <property type="entry name" value="Acetate_kinase"/>
    <property type="match status" value="1"/>
</dbReference>
<evidence type="ECO:0000256" key="3">
    <source>
        <dbReference type="ARBA" id="ARBA00022679"/>
    </source>
</evidence>
<dbReference type="GO" id="GO:0000287">
    <property type="term" value="F:magnesium ion binding"/>
    <property type="evidence" value="ECO:0007669"/>
    <property type="project" value="UniProtKB-UniRule"/>
</dbReference>
<dbReference type="Proteomes" id="UP000644192">
    <property type="component" value="Unassembled WGS sequence"/>
</dbReference>
<evidence type="ECO:0000256" key="2">
    <source>
        <dbReference type="ARBA" id="ARBA00022490"/>
    </source>
</evidence>
<feature type="binding site" evidence="9">
    <location>
        <position position="99"/>
    </location>
    <ligand>
        <name>substrate</name>
    </ligand>
</feature>
<keyword evidence="7 9" id="KW-0067">ATP-binding</keyword>
<dbReference type="NCBIfam" id="TIGR00016">
    <property type="entry name" value="ackA"/>
    <property type="match status" value="1"/>
</dbReference>
<feature type="binding site" evidence="9">
    <location>
        <position position="20"/>
    </location>
    <ligand>
        <name>ATP</name>
        <dbReference type="ChEBI" id="CHEBI:30616"/>
    </ligand>
</feature>
<feature type="site" description="Transition state stabilizer" evidence="9">
    <location>
        <position position="247"/>
    </location>
</feature>
<comment type="cofactor">
    <cofactor evidence="9">
        <name>Mg(2+)</name>
        <dbReference type="ChEBI" id="CHEBI:18420"/>
    </cofactor>
    <cofactor evidence="9">
        <name>Mn(2+)</name>
        <dbReference type="ChEBI" id="CHEBI:29035"/>
    </cofactor>
    <text evidence="9">Mg(2+). Can also accept Mn(2+).</text>
</comment>
<evidence type="ECO:0000256" key="1">
    <source>
        <dbReference type="ARBA" id="ARBA00008748"/>
    </source>
</evidence>
<dbReference type="PANTHER" id="PTHR21060">
    <property type="entry name" value="ACETATE KINASE"/>
    <property type="match status" value="1"/>
</dbReference>
<evidence type="ECO:0000256" key="7">
    <source>
        <dbReference type="ARBA" id="ARBA00022840"/>
    </source>
</evidence>
<evidence type="ECO:0000313" key="11">
    <source>
        <dbReference type="EMBL" id="MZZ17822.1"/>
    </source>
</evidence>
<comment type="caution">
    <text evidence="11">The sequence shown here is derived from an EMBL/GenBank/DDBJ whole genome shotgun (WGS) entry which is preliminary data.</text>
</comment>
<keyword evidence="2 9" id="KW-0963">Cytoplasm</keyword>
<dbReference type="InterPro" id="IPR004372">
    <property type="entry name" value="Ac/propionate_kinase"/>
</dbReference>
<dbReference type="EC" id="2.7.2.1" evidence="9"/>
<comment type="subunit">
    <text evidence="9">Homodimer.</text>
</comment>
<comment type="caution">
    <text evidence="9">Lacks conserved residue(s) required for the propagation of feature annotation.</text>
</comment>
<dbReference type="AlphaFoldDB" id="A0A6B1YRA5"/>
<reference evidence="11" key="1">
    <citation type="submission" date="2020-01" db="EMBL/GenBank/DDBJ databases">
        <title>Bacteria Cultured from War Wounds Associated with the Conflict in Eastern Ukraine.</title>
        <authorList>
            <person name="Snesrud E."/>
            <person name="Galac M.R."/>
            <person name="Mc Gann P."/>
            <person name="Valentine K."/>
            <person name="Viacheslav K."/>
        </authorList>
    </citation>
    <scope>NUCLEOTIDE SEQUENCE</scope>
    <source>
        <strain evidence="11">VNMU148</strain>
    </source>
</reference>
<dbReference type="PROSITE" id="PS01076">
    <property type="entry name" value="ACETATE_KINASE_2"/>
    <property type="match status" value="1"/>
</dbReference>
<comment type="pathway">
    <text evidence="9">Metabolic intermediate biosynthesis; acetyl-CoA biosynthesis; acetyl-CoA from acetate: step 1/2.</text>
</comment>
<feature type="binding site" evidence="9">
    <location>
        <position position="13"/>
    </location>
    <ligand>
        <name>Mg(2+)</name>
        <dbReference type="ChEBI" id="CHEBI:18420"/>
    </ligand>
</feature>
<keyword evidence="5 9" id="KW-0547">Nucleotide-binding</keyword>
<dbReference type="Gene3D" id="3.30.420.40">
    <property type="match status" value="2"/>
</dbReference>
<dbReference type="SUPFAM" id="SSF53067">
    <property type="entry name" value="Actin-like ATPase domain"/>
    <property type="match status" value="2"/>
</dbReference>
<evidence type="ECO:0000313" key="12">
    <source>
        <dbReference type="Proteomes" id="UP000644192"/>
    </source>
</evidence>
<keyword evidence="8 9" id="KW-0460">Magnesium</keyword>
<evidence type="ECO:0000256" key="9">
    <source>
        <dbReference type="HAMAP-Rule" id="MF_00020"/>
    </source>
</evidence>
<dbReference type="InterPro" id="IPR043129">
    <property type="entry name" value="ATPase_NBD"/>
</dbReference>
<dbReference type="GO" id="GO:0005524">
    <property type="term" value="F:ATP binding"/>
    <property type="evidence" value="ECO:0007669"/>
    <property type="project" value="UniProtKB-KW"/>
</dbReference>
<dbReference type="InterPro" id="IPR000890">
    <property type="entry name" value="Aliphatic_acid_kin_short-chain"/>
</dbReference>
<dbReference type="EMBL" id="WXZT01000065">
    <property type="protein sequence ID" value="MZZ17822.1"/>
    <property type="molecule type" value="Genomic_DNA"/>
</dbReference>
<dbReference type="GO" id="GO:0006083">
    <property type="term" value="P:acetate metabolic process"/>
    <property type="evidence" value="ECO:0007669"/>
    <property type="project" value="TreeGrafter"/>
</dbReference>
<feature type="active site" description="Proton donor/acceptor" evidence="9">
    <location>
        <position position="156"/>
    </location>
</feature>
<dbReference type="PANTHER" id="PTHR21060:SF21">
    <property type="entry name" value="ACETATE KINASE"/>
    <property type="match status" value="1"/>
</dbReference>
<accession>A0A6B1YRA5</accession>
<evidence type="ECO:0000256" key="4">
    <source>
        <dbReference type="ARBA" id="ARBA00022723"/>
    </source>
</evidence>
<keyword evidence="4 9" id="KW-0479">Metal-binding</keyword>
<dbReference type="PRINTS" id="PR00471">
    <property type="entry name" value="ACETATEKNASE"/>
</dbReference>
<keyword evidence="6 9" id="KW-0418">Kinase</keyword>
<feature type="binding site" evidence="9">
    <location>
        <begin position="288"/>
        <end position="290"/>
    </location>
    <ligand>
        <name>ATP</name>
        <dbReference type="ChEBI" id="CHEBI:30616"/>
    </ligand>
</feature>
<protein>
    <recommendedName>
        <fullName evidence="9">Acetate kinase</fullName>
        <ecNumber evidence="9">2.7.2.1</ecNumber>
    </recommendedName>
    <alternativeName>
        <fullName evidence="9">Acetokinase</fullName>
    </alternativeName>
</protein>
<comment type="catalytic activity">
    <reaction evidence="9">
        <text>acetate + ATP = acetyl phosphate + ADP</text>
        <dbReference type="Rhea" id="RHEA:11352"/>
        <dbReference type="ChEBI" id="CHEBI:22191"/>
        <dbReference type="ChEBI" id="CHEBI:30089"/>
        <dbReference type="ChEBI" id="CHEBI:30616"/>
        <dbReference type="ChEBI" id="CHEBI:456216"/>
        <dbReference type="EC" id="2.7.2.1"/>
    </reaction>
</comment>
<dbReference type="GO" id="GO:0005829">
    <property type="term" value="C:cytosol"/>
    <property type="evidence" value="ECO:0007669"/>
    <property type="project" value="TreeGrafter"/>
</dbReference>